<gene>
    <name evidence="1" type="ORF">TPC1_20174</name>
</gene>
<proteinExistence type="predicted"/>
<dbReference type="InterPro" id="IPR026906">
    <property type="entry name" value="LRR_5"/>
</dbReference>
<feature type="non-terminal residue" evidence="1">
    <location>
        <position position="1"/>
    </location>
</feature>
<dbReference type="AlphaFoldDB" id="A0A146K1A1"/>
<sequence>CEIVNRCLILKNSVCGTIFKDSKQFDFVYAPLIEDVKTDQFCETNLHKIFMPNLKSIAYYGFYKSKLQDCQFSQLEKLTQHSFSYNKFQAANLPKLRIMESTYQFFRCCDLVEF</sequence>
<protein>
    <submittedName>
        <fullName evidence="1">Leucine rich repeats-containing protein</fullName>
    </submittedName>
</protein>
<feature type="non-terminal residue" evidence="1">
    <location>
        <position position="114"/>
    </location>
</feature>
<organism evidence="1">
    <name type="scientific">Trepomonas sp. PC1</name>
    <dbReference type="NCBI Taxonomy" id="1076344"/>
    <lineage>
        <taxon>Eukaryota</taxon>
        <taxon>Metamonada</taxon>
        <taxon>Diplomonadida</taxon>
        <taxon>Hexamitidae</taxon>
        <taxon>Hexamitinae</taxon>
        <taxon>Trepomonas</taxon>
    </lineage>
</organism>
<name>A0A146K1A1_9EUKA</name>
<accession>A0A146K1A1</accession>
<evidence type="ECO:0000313" key="1">
    <source>
        <dbReference type="EMBL" id="JAP90527.1"/>
    </source>
</evidence>
<reference evidence="1" key="1">
    <citation type="submission" date="2015-07" db="EMBL/GenBank/DDBJ databases">
        <title>Adaptation to a free-living lifestyle via gene acquisitions in the diplomonad Trepomonas sp. PC1.</title>
        <authorList>
            <person name="Xu F."/>
            <person name="Jerlstrom-Hultqvist J."/>
            <person name="Kolisko M."/>
            <person name="Simpson A.G.B."/>
            <person name="Roger A.J."/>
            <person name="Svard S.G."/>
            <person name="Andersson J.O."/>
        </authorList>
    </citation>
    <scope>NUCLEOTIDE SEQUENCE</scope>
    <source>
        <strain evidence="1">PC1</strain>
    </source>
</reference>
<dbReference type="EMBL" id="GDID01006079">
    <property type="protein sequence ID" value="JAP90527.1"/>
    <property type="molecule type" value="Transcribed_RNA"/>
</dbReference>
<dbReference type="Pfam" id="PF13306">
    <property type="entry name" value="LRR_5"/>
    <property type="match status" value="1"/>
</dbReference>